<protein>
    <submittedName>
        <fullName evidence="2">Type I restriction enzyme HsdR N-terminal domain-containing protein</fullName>
    </submittedName>
</protein>
<organism evidence="2 3">
    <name type="scientific">Reichenbachiella ulvae</name>
    <dbReference type="NCBI Taxonomy" id="2980104"/>
    <lineage>
        <taxon>Bacteria</taxon>
        <taxon>Pseudomonadati</taxon>
        <taxon>Bacteroidota</taxon>
        <taxon>Cytophagia</taxon>
        <taxon>Cytophagales</taxon>
        <taxon>Reichenbachiellaceae</taxon>
        <taxon>Reichenbachiella</taxon>
    </lineage>
</organism>
<evidence type="ECO:0000313" key="2">
    <source>
        <dbReference type="EMBL" id="MCV9386788.1"/>
    </source>
</evidence>
<name>A0ABT3CU76_9BACT</name>
<dbReference type="InterPro" id="IPR029464">
    <property type="entry name" value="HSDR_N"/>
</dbReference>
<keyword evidence="3" id="KW-1185">Reference proteome</keyword>
<comment type="caution">
    <text evidence="2">The sequence shown here is derived from an EMBL/GenBank/DDBJ whole genome shotgun (WGS) entry which is preliminary data.</text>
</comment>
<evidence type="ECO:0000259" key="1">
    <source>
        <dbReference type="Pfam" id="PF13588"/>
    </source>
</evidence>
<feature type="domain" description="Type I restriction enzyme R protein N-terminal" evidence="1">
    <location>
        <begin position="35"/>
        <end position="144"/>
    </location>
</feature>
<dbReference type="RefSeq" id="WP_264137623.1">
    <property type="nucleotide sequence ID" value="NZ_JAOYOD010000001.1"/>
</dbReference>
<dbReference type="Gene3D" id="3.90.1570.30">
    <property type="match status" value="1"/>
</dbReference>
<accession>A0ABT3CU76</accession>
<dbReference type="EMBL" id="JAOYOD010000001">
    <property type="protein sequence ID" value="MCV9386788.1"/>
    <property type="molecule type" value="Genomic_DNA"/>
</dbReference>
<sequence length="148" mass="17403">MEILNLPSFDFNIRQSPDGKEIWDEFRKKYVMLTPEEWVRQNFLRHMYEDLSYPKSLLKVEGSMKYNQLSKRPDIVAYNSNGVPVMVVECKATHVKINAETFKQASVYNKVIQARYLVVTNGLQHFCCEQDFEKGTSSFLKEIPLYSY</sequence>
<evidence type="ECO:0000313" key="3">
    <source>
        <dbReference type="Proteomes" id="UP001300692"/>
    </source>
</evidence>
<proteinExistence type="predicted"/>
<gene>
    <name evidence="2" type="ORF">N7U62_08950</name>
</gene>
<dbReference type="Proteomes" id="UP001300692">
    <property type="component" value="Unassembled WGS sequence"/>
</dbReference>
<dbReference type="Pfam" id="PF13588">
    <property type="entry name" value="HSDR_N_2"/>
    <property type="match status" value="1"/>
</dbReference>
<reference evidence="2 3" key="1">
    <citation type="submission" date="2022-10" db="EMBL/GenBank/DDBJ databases">
        <title>Comparative genomics and taxonomic characterization of three novel marine species of genus Reichenbachiella exhibiting antioxidant and polysaccharide degradation activities.</title>
        <authorList>
            <person name="Muhammad N."/>
            <person name="Lee Y.-J."/>
            <person name="Ko J."/>
            <person name="Kim S.-G."/>
        </authorList>
    </citation>
    <scope>NUCLEOTIDE SEQUENCE [LARGE SCALE GENOMIC DNA]</scope>
    <source>
        <strain evidence="2 3">ABR2-5</strain>
    </source>
</reference>